<feature type="transmembrane region" description="Helical" evidence="7">
    <location>
        <begin position="278"/>
        <end position="297"/>
    </location>
</feature>
<dbReference type="PROSITE" id="PS50928">
    <property type="entry name" value="ABC_TM1"/>
    <property type="match status" value="1"/>
</dbReference>
<comment type="subcellular location">
    <subcellularLocation>
        <location evidence="1 7">Cell membrane</location>
        <topology evidence="1 7">Multi-pass membrane protein</topology>
    </subcellularLocation>
</comment>
<evidence type="ECO:0000256" key="2">
    <source>
        <dbReference type="ARBA" id="ARBA00022448"/>
    </source>
</evidence>
<proteinExistence type="inferred from homology"/>
<feature type="transmembrane region" description="Helical" evidence="7">
    <location>
        <begin position="218"/>
        <end position="240"/>
    </location>
</feature>
<accession>A0ABX1G504</accession>
<dbReference type="InterPro" id="IPR035906">
    <property type="entry name" value="MetI-like_sf"/>
</dbReference>
<keyword evidence="4 7" id="KW-0812">Transmembrane</keyword>
<feature type="transmembrane region" description="Helical" evidence="7">
    <location>
        <begin position="143"/>
        <end position="165"/>
    </location>
</feature>
<feature type="transmembrane region" description="Helical" evidence="7">
    <location>
        <begin position="104"/>
        <end position="131"/>
    </location>
</feature>
<dbReference type="PANTHER" id="PTHR43744:SF3">
    <property type="entry name" value="LACTOSE TRANSPORT SYSTEM PERMEASE PROTEIN LACG"/>
    <property type="match status" value="1"/>
</dbReference>
<feature type="transmembrane region" description="Helical" evidence="7">
    <location>
        <begin position="46"/>
        <end position="65"/>
    </location>
</feature>
<evidence type="ECO:0000256" key="6">
    <source>
        <dbReference type="ARBA" id="ARBA00023136"/>
    </source>
</evidence>
<evidence type="ECO:0000256" key="5">
    <source>
        <dbReference type="ARBA" id="ARBA00022989"/>
    </source>
</evidence>
<keyword evidence="3" id="KW-1003">Cell membrane</keyword>
<evidence type="ECO:0000313" key="11">
    <source>
        <dbReference type="Proteomes" id="UP000746595"/>
    </source>
</evidence>
<dbReference type="InterPro" id="IPR000515">
    <property type="entry name" value="MetI-like"/>
</dbReference>
<keyword evidence="6 7" id="KW-0472">Membrane</keyword>
<evidence type="ECO:0000256" key="7">
    <source>
        <dbReference type="RuleBase" id="RU363032"/>
    </source>
</evidence>
<dbReference type="SUPFAM" id="SSF161098">
    <property type="entry name" value="MetI-like"/>
    <property type="match status" value="1"/>
</dbReference>
<feature type="domain" description="ABC transmembrane type-1" evidence="9">
    <location>
        <begin position="108"/>
        <end position="297"/>
    </location>
</feature>
<dbReference type="Proteomes" id="UP000746595">
    <property type="component" value="Unassembled WGS sequence"/>
</dbReference>
<gene>
    <name evidence="10" type="ORF">HED64_11550</name>
</gene>
<evidence type="ECO:0000313" key="10">
    <source>
        <dbReference type="EMBL" id="NKG21336.1"/>
    </source>
</evidence>
<dbReference type="Pfam" id="PF00528">
    <property type="entry name" value="BPD_transp_1"/>
    <property type="match status" value="1"/>
</dbReference>
<evidence type="ECO:0000259" key="9">
    <source>
        <dbReference type="PROSITE" id="PS50928"/>
    </source>
</evidence>
<dbReference type="Gene3D" id="1.10.3720.10">
    <property type="entry name" value="MetI-like"/>
    <property type="match status" value="1"/>
</dbReference>
<protein>
    <submittedName>
        <fullName evidence="10">Carbohydrate ABC transporter permease</fullName>
    </submittedName>
</protein>
<evidence type="ECO:0000256" key="3">
    <source>
        <dbReference type="ARBA" id="ARBA00022475"/>
    </source>
</evidence>
<dbReference type="CDD" id="cd06261">
    <property type="entry name" value="TM_PBP2"/>
    <property type="match status" value="1"/>
</dbReference>
<keyword evidence="2 7" id="KW-0813">Transport</keyword>
<keyword evidence="5 7" id="KW-1133">Transmembrane helix</keyword>
<reference evidence="10 11" key="1">
    <citation type="submission" date="2020-04" db="EMBL/GenBank/DDBJ databases">
        <title>Paeniglutamicibacter sp. ANT13_2, a novel actinomycete isolated from sediment in Antarctica.</title>
        <authorList>
            <person name="Sakdapetsiri C."/>
            <person name="Pinyakong O."/>
        </authorList>
    </citation>
    <scope>NUCLEOTIDE SEQUENCE [LARGE SCALE GENOMIC DNA]</scope>
    <source>
        <strain evidence="10 11">ANT13_2</strain>
    </source>
</reference>
<organism evidence="10 11">
    <name type="scientific">Paeniglutamicibacter terrestris</name>
    <dbReference type="NCBI Taxonomy" id="2723403"/>
    <lineage>
        <taxon>Bacteria</taxon>
        <taxon>Bacillati</taxon>
        <taxon>Actinomycetota</taxon>
        <taxon>Actinomycetes</taxon>
        <taxon>Micrococcales</taxon>
        <taxon>Micrococcaceae</taxon>
        <taxon>Paeniglutamicibacter</taxon>
    </lineage>
</organism>
<dbReference type="PANTHER" id="PTHR43744">
    <property type="entry name" value="ABC TRANSPORTER PERMEASE PROTEIN MG189-RELATED-RELATED"/>
    <property type="match status" value="1"/>
</dbReference>
<name>A0ABX1G504_9MICC</name>
<evidence type="ECO:0000256" key="4">
    <source>
        <dbReference type="ARBA" id="ARBA00022692"/>
    </source>
</evidence>
<comment type="caution">
    <text evidence="10">The sequence shown here is derived from an EMBL/GenBank/DDBJ whole genome shotgun (WGS) entry which is preliminary data.</text>
</comment>
<sequence length="312" mass="33660">MSTPNSTLEETRKAPEAAATEAKKKAGRKPKRGFSSIGTMSPTEKWIRYVLLIVVLLICIGPFLWEFSTSLKGADEDIYTDVPSFFPASPTIDNYIRAFMAVPIFSFIGNSLFVAAVGVTGNIVFATLAGYAIARLKFRGSKIVLGLLLASLILPGEATIVSQFLLVSELGLADTLLGVALPGMVAPLNVLLMYNAFRVMPEELDQAGVIDGANAWQRLWHIGVPSVRGTIAVVAIFSFIGAWDDFLWPLIVLTTPENFTLTIGLQYLAGTFATDQRLIAAGAMIAFIPIAIVFAVLQRHFFKGVEEGGVKG</sequence>
<evidence type="ECO:0000256" key="1">
    <source>
        <dbReference type="ARBA" id="ARBA00004651"/>
    </source>
</evidence>
<keyword evidence="11" id="KW-1185">Reference proteome</keyword>
<evidence type="ECO:0000256" key="8">
    <source>
        <dbReference type="SAM" id="MobiDB-lite"/>
    </source>
</evidence>
<dbReference type="EMBL" id="JAAWVT010000005">
    <property type="protein sequence ID" value="NKG21336.1"/>
    <property type="molecule type" value="Genomic_DNA"/>
</dbReference>
<feature type="transmembrane region" description="Helical" evidence="7">
    <location>
        <begin position="177"/>
        <end position="197"/>
    </location>
</feature>
<feature type="region of interest" description="Disordered" evidence="8">
    <location>
        <begin position="1"/>
        <end position="33"/>
    </location>
</feature>
<dbReference type="RefSeq" id="WP_168152161.1">
    <property type="nucleotide sequence ID" value="NZ_JAAWVT010000005.1"/>
</dbReference>
<comment type="similarity">
    <text evidence="7">Belongs to the binding-protein-dependent transport system permease family.</text>
</comment>